<evidence type="ECO:0000259" key="5">
    <source>
        <dbReference type="PROSITE" id="PS51891"/>
    </source>
</evidence>
<dbReference type="GO" id="GO:0016846">
    <property type="term" value="F:carbon-sulfur lyase activity"/>
    <property type="evidence" value="ECO:0007669"/>
    <property type="project" value="InterPro"/>
</dbReference>
<keyword evidence="7" id="KW-1185">Reference proteome</keyword>
<dbReference type="InterPro" id="IPR006913">
    <property type="entry name" value="CENP-V/GFA"/>
</dbReference>
<dbReference type="Pfam" id="PF04828">
    <property type="entry name" value="GFA"/>
    <property type="match status" value="1"/>
</dbReference>
<dbReference type="PANTHER" id="PTHR33337">
    <property type="entry name" value="GFA DOMAIN-CONTAINING PROTEIN"/>
    <property type="match status" value="1"/>
</dbReference>
<evidence type="ECO:0000256" key="4">
    <source>
        <dbReference type="ARBA" id="ARBA00023239"/>
    </source>
</evidence>
<dbReference type="GO" id="GO:0046872">
    <property type="term" value="F:metal ion binding"/>
    <property type="evidence" value="ECO:0007669"/>
    <property type="project" value="UniProtKB-KW"/>
</dbReference>
<sequence length="140" mass="15283">MSDSTTIHGHCLCKAVSVSATPATLHAGACHCGTCRAWGGGPLLSFDAGTTARFEGKEHIAAYDSSAWAERGFCKSCGTHLFYRVKETGQCYVPTGLFPDARFVFDHQIYIDKKPDWYAFAGEMKTMTEAEVMQMYAPPA</sequence>
<keyword evidence="2" id="KW-0479">Metal-binding</keyword>
<dbReference type="AlphaFoldDB" id="A0A918UBQ5"/>
<keyword evidence="4" id="KW-0456">Lyase</keyword>
<protein>
    <submittedName>
        <fullName evidence="6">Aldehyde-activating protein</fullName>
    </submittedName>
</protein>
<gene>
    <name evidence="6" type="ORF">GCM10011289_30730</name>
</gene>
<evidence type="ECO:0000313" key="6">
    <source>
        <dbReference type="EMBL" id="GGY24937.1"/>
    </source>
</evidence>
<feature type="domain" description="CENP-V/GFA" evidence="5">
    <location>
        <begin position="7"/>
        <end position="106"/>
    </location>
</feature>
<dbReference type="PROSITE" id="PS51891">
    <property type="entry name" value="CENP_V_GFA"/>
    <property type="match status" value="1"/>
</dbReference>
<reference evidence="6" key="1">
    <citation type="journal article" date="2014" name="Int. J. Syst. Evol. Microbiol.">
        <title>Complete genome sequence of Corynebacterium casei LMG S-19264T (=DSM 44701T), isolated from a smear-ripened cheese.</title>
        <authorList>
            <consortium name="US DOE Joint Genome Institute (JGI-PGF)"/>
            <person name="Walter F."/>
            <person name="Albersmeier A."/>
            <person name="Kalinowski J."/>
            <person name="Ruckert C."/>
        </authorList>
    </citation>
    <scope>NUCLEOTIDE SEQUENCE</scope>
    <source>
        <strain evidence="6">KCTC 32182</strain>
    </source>
</reference>
<organism evidence="6 7">
    <name type="scientific">Paludibacterium paludis</name>
    <dbReference type="NCBI Taxonomy" id="1225769"/>
    <lineage>
        <taxon>Bacteria</taxon>
        <taxon>Pseudomonadati</taxon>
        <taxon>Pseudomonadota</taxon>
        <taxon>Betaproteobacteria</taxon>
        <taxon>Neisseriales</taxon>
        <taxon>Chromobacteriaceae</taxon>
        <taxon>Paludibacterium</taxon>
    </lineage>
</organism>
<dbReference type="Proteomes" id="UP000645257">
    <property type="component" value="Unassembled WGS sequence"/>
</dbReference>
<keyword evidence="3" id="KW-0862">Zinc</keyword>
<evidence type="ECO:0000256" key="1">
    <source>
        <dbReference type="ARBA" id="ARBA00005495"/>
    </source>
</evidence>
<name>A0A918UBQ5_9NEIS</name>
<dbReference type="InterPro" id="IPR011057">
    <property type="entry name" value="Mss4-like_sf"/>
</dbReference>
<dbReference type="SUPFAM" id="SSF51316">
    <property type="entry name" value="Mss4-like"/>
    <property type="match status" value="1"/>
</dbReference>
<evidence type="ECO:0000313" key="7">
    <source>
        <dbReference type="Proteomes" id="UP000645257"/>
    </source>
</evidence>
<comment type="similarity">
    <text evidence="1">Belongs to the Gfa family.</text>
</comment>
<evidence type="ECO:0000256" key="3">
    <source>
        <dbReference type="ARBA" id="ARBA00022833"/>
    </source>
</evidence>
<dbReference type="RefSeq" id="WP_189535931.1">
    <property type="nucleotide sequence ID" value="NZ_BMYX01000020.1"/>
</dbReference>
<evidence type="ECO:0000256" key="2">
    <source>
        <dbReference type="ARBA" id="ARBA00022723"/>
    </source>
</evidence>
<proteinExistence type="inferred from homology"/>
<dbReference type="PANTHER" id="PTHR33337:SF40">
    <property type="entry name" value="CENP-V_GFA DOMAIN-CONTAINING PROTEIN-RELATED"/>
    <property type="match status" value="1"/>
</dbReference>
<comment type="caution">
    <text evidence="6">The sequence shown here is derived from an EMBL/GenBank/DDBJ whole genome shotgun (WGS) entry which is preliminary data.</text>
</comment>
<dbReference type="EMBL" id="BMYX01000020">
    <property type="protein sequence ID" value="GGY24937.1"/>
    <property type="molecule type" value="Genomic_DNA"/>
</dbReference>
<dbReference type="Gene3D" id="3.90.1590.10">
    <property type="entry name" value="glutathione-dependent formaldehyde- activating enzyme (gfa)"/>
    <property type="match status" value="1"/>
</dbReference>
<reference evidence="6" key="2">
    <citation type="submission" date="2020-09" db="EMBL/GenBank/DDBJ databases">
        <authorList>
            <person name="Sun Q."/>
            <person name="Kim S."/>
        </authorList>
    </citation>
    <scope>NUCLEOTIDE SEQUENCE</scope>
    <source>
        <strain evidence="6">KCTC 32182</strain>
    </source>
</reference>
<accession>A0A918UBQ5</accession>